<dbReference type="Gene3D" id="3.30.70.330">
    <property type="match status" value="1"/>
</dbReference>
<accession>A0A822A689</accession>
<dbReference type="InterPro" id="IPR000504">
    <property type="entry name" value="RRM_dom"/>
</dbReference>
<dbReference type="Pfam" id="PF00076">
    <property type="entry name" value="RRM_1"/>
    <property type="match status" value="1"/>
</dbReference>
<dbReference type="InterPro" id="IPR035979">
    <property type="entry name" value="RBD_domain_sf"/>
</dbReference>
<dbReference type="AlphaFoldDB" id="A0A822A689"/>
<dbReference type="Proteomes" id="UP000663848">
    <property type="component" value="Unassembled WGS sequence"/>
</dbReference>
<reference evidence="3" key="1">
    <citation type="submission" date="2021-02" db="EMBL/GenBank/DDBJ databases">
        <authorList>
            <person name="Nowell W R."/>
        </authorList>
    </citation>
    <scope>NUCLEOTIDE SEQUENCE</scope>
</reference>
<gene>
    <name evidence="3" type="ORF">QYT958_LOCUS37051</name>
</gene>
<comment type="caution">
    <text evidence="3">The sequence shown here is derived from an EMBL/GenBank/DDBJ whole genome shotgun (WGS) entry which is preliminary data.</text>
</comment>
<sequence length="128" mass="13899">GYEGSLLKVTNKNGKNLSPVGFVTFASRVDAETAKQELTGVRFDPDLPATLRLEFAKSNTKVQKPKHPNQNQLTAATQQFIQIPQELGAAFFPTEAWGQPLTFDLGPAGLHHPALLHTALHGPPMLMS</sequence>
<name>A0A822A689_9BILA</name>
<feature type="non-terminal residue" evidence="3">
    <location>
        <position position="1"/>
    </location>
</feature>
<feature type="domain" description="RRM" evidence="2">
    <location>
        <begin position="8"/>
        <end position="43"/>
    </location>
</feature>
<organism evidence="3 4">
    <name type="scientific">Rotaria socialis</name>
    <dbReference type="NCBI Taxonomy" id="392032"/>
    <lineage>
        <taxon>Eukaryota</taxon>
        <taxon>Metazoa</taxon>
        <taxon>Spiralia</taxon>
        <taxon>Gnathifera</taxon>
        <taxon>Rotifera</taxon>
        <taxon>Eurotatoria</taxon>
        <taxon>Bdelloidea</taxon>
        <taxon>Philodinida</taxon>
        <taxon>Philodinidae</taxon>
        <taxon>Rotaria</taxon>
    </lineage>
</organism>
<dbReference type="PANTHER" id="PTHR10501">
    <property type="entry name" value="U1 SMALL NUCLEAR RIBONUCLEOPROTEIN A/U2 SMALL NUCLEAR RIBONUCLEOPROTEIN B"/>
    <property type="match status" value="1"/>
</dbReference>
<evidence type="ECO:0000259" key="2">
    <source>
        <dbReference type="Pfam" id="PF00076"/>
    </source>
</evidence>
<protein>
    <recommendedName>
        <fullName evidence="2">RRM domain-containing protein</fullName>
    </recommendedName>
</protein>
<dbReference type="EMBL" id="CAJOBR010030341">
    <property type="protein sequence ID" value="CAF4990494.1"/>
    <property type="molecule type" value="Genomic_DNA"/>
</dbReference>
<proteinExistence type="predicted"/>
<evidence type="ECO:0000313" key="3">
    <source>
        <dbReference type="EMBL" id="CAF4990494.1"/>
    </source>
</evidence>
<evidence type="ECO:0000313" key="4">
    <source>
        <dbReference type="Proteomes" id="UP000663848"/>
    </source>
</evidence>
<keyword evidence="1" id="KW-0694">RNA-binding</keyword>
<dbReference type="GO" id="GO:0003723">
    <property type="term" value="F:RNA binding"/>
    <property type="evidence" value="ECO:0007669"/>
    <property type="project" value="UniProtKB-KW"/>
</dbReference>
<dbReference type="SUPFAM" id="SSF54928">
    <property type="entry name" value="RNA-binding domain, RBD"/>
    <property type="match status" value="1"/>
</dbReference>
<evidence type="ECO:0000256" key="1">
    <source>
        <dbReference type="ARBA" id="ARBA00022884"/>
    </source>
</evidence>
<dbReference type="InterPro" id="IPR012677">
    <property type="entry name" value="Nucleotide-bd_a/b_plait_sf"/>
</dbReference>